<proteinExistence type="predicted"/>
<dbReference type="PROSITE" id="PS50042">
    <property type="entry name" value="CNMP_BINDING_3"/>
    <property type="match status" value="1"/>
</dbReference>
<keyword evidence="1" id="KW-0805">Transcription regulation</keyword>
<dbReference type="RefSeq" id="WP_305103938.1">
    <property type="nucleotide sequence ID" value="NZ_JAUTWS010000009.1"/>
</dbReference>
<dbReference type="SUPFAM" id="SSF51206">
    <property type="entry name" value="cAMP-binding domain-like"/>
    <property type="match status" value="1"/>
</dbReference>
<dbReference type="InterPro" id="IPR036390">
    <property type="entry name" value="WH_DNA-bd_sf"/>
</dbReference>
<evidence type="ECO:0000313" key="6">
    <source>
        <dbReference type="EMBL" id="MDO9709074.1"/>
    </source>
</evidence>
<dbReference type="SUPFAM" id="SSF46785">
    <property type="entry name" value="Winged helix' DNA-binding domain"/>
    <property type="match status" value="1"/>
</dbReference>
<dbReference type="SMART" id="SM00419">
    <property type="entry name" value="HTH_CRP"/>
    <property type="match status" value="1"/>
</dbReference>
<feature type="domain" description="Cyclic nucleotide-binding" evidence="4">
    <location>
        <begin position="45"/>
        <end position="128"/>
    </location>
</feature>
<evidence type="ECO:0000256" key="1">
    <source>
        <dbReference type="ARBA" id="ARBA00023015"/>
    </source>
</evidence>
<keyword evidence="3" id="KW-0804">Transcription</keyword>
<reference evidence="6 7" key="1">
    <citation type="submission" date="2023-08" db="EMBL/GenBank/DDBJ databases">
        <title>The draft genome sequence of Paracraurococcus sp. LOR1-02.</title>
        <authorList>
            <person name="Kingkaew E."/>
            <person name="Tanasupawat S."/>
        </authorList>
    </citation>
    <scope>NUCLEOTIDE SEQUENCE [LARGE SCALE GENOMIC DNA]</scope>
    <source>
        <strain evidence="6 7">LOR1-02</strain>
    </source>
</reference>
<dbReference type="PANTHER" id="PTHR24567">
    <property type="entry name" value="CRP FAMILY TRANSCRIPTIONAL REGULATORY PROTEIN"/>
    <property type="match status" value="1"/>
</dbReference>
<feature type="domain" description="HTH crp-type" evidence="5">
    <location>
        <begin position="179"/>
        <end position="244"/>
    </location>
</feature>
<sequence length="279" mass="29748">MTPTTAGNDTRRGGIAVEDRRDGRVTGMDSAAASRAVLRASGNALLAMMTRAERVMVLRAAEPVSYPAGHVLAVPGEPIRHVYLPDAGLVSLLADLPEEGMLEVGLIGREGLVGLPALLGDPVASLRAMVQIASHGRRIEAATLQMLADGSRNLRSLLRQFSMLMLAQAAHGAACNAAHPLEQRIARWLLSVADRVGPNLPLTQDHLAAMLGARRPTVNLMLQQMRRAGLVRHARAQLAIADRAALEATACPCYHRLRAVQERLFPGRLGEVPGQMSGG</sequence>
<organism evidence="6 7">
    <name type="scientific">Paracraurococcus lichenis</name>
    <dbReference type="NCBI Taxonomy" id="3064888"/>
    <lineage>
        <taxon>Bacteria</taxon>
        <taxon>Pseudomonadati</taxon>
        <taxon>Pseudomonadota</taxon>
        <taxon>Alphaproteobacteria</taxon>
        <taxon>Acetobacterales</taxon>
        <taxon>Roseomonadaceae</taxon>
        <taxon>Paracraurococcus</taxon>
    </lineage>
</organism>
<dbReference type="Pfam" id="PF13545">
    <property type="entry name" value="HTH_Crp_2"/>
    <property type="match status" value="1"/>
</dbReference>
<name>A0ABT9DYU4_9PROT</name>
<gene>
    <name evidence="6" type="ORF">Q7A36_12030</name>
</gene>
<comment type="caution">
    <text evidence="6">The sequence shown here is derived from an EMBL/GenBank/DDBJ whole genome shotgun (WGS) entry which is preliminary data.</text>
</comment>
<keyword evidence="7" id="KW-1185">Reference proteome</keyword>
<dbReference type="InterPro" id="IPR050397">
    <property type="entry name" value="Env_Response_Regulators"/>
</dbReference>
<dbReference type="CDD" id="cd00038">
    <property type="entry name" value="CAP_ED"/>
    <property type="match status" value="1"/>
</dbReference>
<dbReference type="Proteomes" id="UP001243009">
    <property type="component" value="Unassembled WGS sequence"/>
</dbReference>
<dbReference type="InterPro" id="IPR018490">
    <property type="entry name" value="cNMP-bd_dom_sf"/>
</dbReference>
<dbReference type="Gene3D" id="2.60.120.10">
    <property type="entry name" value="Jelly Rolls"/>
    <property type="match status" value="1"/>
</dbReference>
<evidence type="ECO:0000256" key="2">
    <source>
        <dbReference type="ARBA" id="ARBA00023125"/>
    </source>
</evidence>
<keyword evidence="2" id="KW-0238">DNA-binding</keyword>
<dbReference type="SMART" id="SM00100">
    <property type="entry name" value="cNMP"/>
    <property type="match status" value="1"/>
</dbReference>
<dbReference type="PROSITE" id="PS51063">
    <property type="entry name" value="HTH_CRP_2"/>
    <property type="match status" value="1"/>
</dbReference>
<dbReference type="InterPro" id="IPR000595">
    <property type="entry name" value="cNMP-bd_dom"/>
</dbReference>
<evidence type="ECO:0000259" key="4">
    <source>
        <dbReference type="PROSITE" id="PS50042"/>
    </source>
</evidence>
<protein>
    <submittedName>
        <fullName evidence="6">Crp/Fnr family transcriptional regulator</fullName>
    </submittedName>
</protein>
<dbReference type="InterPro" id="IPR014710">
    <property type="entry name" value="RmlC-like_jellyroll"/>
</dbReference>
<dbReference type="PANTHER" id="PTHR24567:SF74">
    <property type="entry name" value="HTH-TYPE TRANSCRIPTIONAL REGULATOR ARCR"/>
    <property type="match status" value="1"/>
</dbReference>
<dbReference type="InterPro" id="IPR012318">
    <property type="entry name" value="HTH_CRP"/>
</dbReference>
<evidence type="ECO:0000259" key="5">
    <source>
        <dbReference type="PROSITE" id="PS51063"/>
    </source>
</evidence>
<accession>A0ABT9DYU4</accession>
<evidence type="ECO:0000313" key="7">
    <source>
        <dbReference type="Proteomes" id="UP001243009"/>
    </source>
</evidence>
<dbReference type="EMBL" id="JAUTWS010000009">
    <property type="protein sequence ID" value="MDO9709074.1"/>
    <property type="molecule type" value="Genomic_DNA"/>
</dbReference>
<evidence type="ECO:0000256" key="3">
    <source>
        <dbReference type="ARBA" id="ARBA00023163"/>
    </source>
</evidence>